<sequence>MPKVFVVADNIFSPLGSTTAENFSELLKGNSGVRRHSRTEIFSEPFFAAIFSEEKNKELNAGIQNANAYTKFERLLIQSIKNALSLCEVDIQSASTAIIISTTKGNISLLENETVTEAMKAQLPLHYSAKVIANYFHNPNLPITISNACISGISALITAKRLIETDQFENVVVAGADVISSFIFSGFNSFQAISKQVCKPFDAERSGINLGEAAATIILSKHNKNAYATLDGGSVSNDANHISGPSRTGEELAIAIKKAMHEAGTKSDAIDFISGHGTATLYNDEMEAKAINIAGLQDVPVNSLKPYFGHTLGAAGILESVVALTTMKQNTIIPTQGFENIGVPVPVNVPNTITTKNINKILKIAAGFGGCNAALVLSKN</sequence>
<keyword evidence="6" id="KW-1185">Reference proteome</keyword>
<reference evidence="5" key="1">
    <citation type="submission" date="2021-06" db="EMBL/GenBank/DDBJ databases">
        <authorList>
            <person name="Huq M.A."/>
        </authorList>
    </citation>
    <scope>NUCLEOTIDE SEQUENCE</scope>
    <source>
        <strain evidence="5">MAH-26</strain>
    </source>
</reference>
<comment type="similarity">
    <text evidence="1 3">Belongs to the thiolase-like superfamily. Beta-ketoacyl-ACP synthases family.</text>
</comment>
<dbReference type="Pfam" id="PF00109">
    <property type="entry name" value="ketoacyl-synt"/>
    <property type="match status" value="1"/>
</dbReference>
<dbReference type="EMBL" id="JAHSPG010000002">
    <property type="protein sequence ID" value="MBV4356174.1"/>
    <property type="molecule type" value="Genomic_DNA"/>
</dbReference>
<dbReference type="GO" id="GO:0004315">
    <property type="term" value="F:3-oxoacyl-[acyl-carrier-protein] synthase activity"/>
    <property type="evidence" value="ECO:0007669"/>
    <property type="project" value="TreeGrafter"/>
</dbReference>
<evidence type="ECO:0000313" key="6">
    <source>
        <dbReference type="Proteomes" id="UP000812270"/>
    </source>
</evidence>
<dbReference type="AlphaFoldDB" id="A0A9E2S7J8"/>
<evidence type="ECO:0000259" key="4">
    <source>
        <dbReference type="PROSITE" id="PS52004"/>
    </source>
</evidence>
<dbReference type="GO" id="GO:0006633">
    <property type="term" value="P:fatty acid biosynthetic process"/>
    <property type="evidence" value="ECO:0007669"/>
    <property type="project" value="TreeGrafter"/>
</dbReference>
<dbReference type="InterPro" id="IPR000794">
    <property type="entry name" value="Beta-ketoacyl_synthase"/>
</dbReference>
<proteinExistence type="inferred from homology"/>
<feature type="domain" description="Ketosynthase family 3 (KS3)" evidence="4">
    <location>
        <begin position="1"/>
        <end position="379"/>
    </location>
</feature>
<dbReference type="RefSeq" id="WP_217789737.1">
    <property type="nucleotide sequence ID" value="NZ_JAHSPG010000002.1"/>
</dbReference>
<dbReference type="InterPro" id="IPR014031">
    <property type="entry name" value="Ketoacyl_synth_C"/>
</dbReference>
<evidence type="ECO:0000256" key="2">
    <source>
        <dbReference type="ARBA" id="ARBA00022679"/>
    </source>
</evidence>
<keyword evidence="2 3" id="KW-0808">Transferase</keyword>
<dbReference type="InterPro" id="IPR014030">
    <property type="entry name" value="Ketoacyl_synth_N"/>
</dbReference>
<gene>
    <name evidence="5" type="ORF">KTO63_03375</name>
</gene>
<dbReference type="InterPro" id="IPR020841">
    <property type="entry name" value="PKS_Beta-ketoAc_synthase_dom"/>
</dbReference>
<dbReference type="PANTHER" id="PTHR11712:SF320">
    <property type="entry name" value="BETA-KETOACYL SYNTHASE"/>
    <property type="match status" value="1"/>
</dbReference>
<dbReference type="PANTHER" id="PTHR11712">
    <property type="entry name" value="POLYKETIDE SYNTHASE-RELATED"/>
    <property type="match status" value="1"/>
</dbReference>
<dbReference type="Pfam" id="PF02801">
    <property type="entry name" value="Ketoacyl-synt_C"/>
    <property type="match status" value="1"/>
</dbReference>
<evidence type="ECO:0000313" key="5">
    <source>
        <dbReference type="EMBL" id="MBV4356174.1"/>
    </source>
</evidence>
<evidence type="ECO:0000256" key="3">
    <source>
        <dbReference type="RuleBase" id="RU003694"/>
    </source>
</evidence>
<dbReference type="PROSITE" id="PS52004">
    <property type="entry name" value="KS3_2"/>
    <property type="match status" value="1"/>
</dbReference>
<organism evidence="5 6">
    <name type="scientific">Pinibacter aurantiacus</name>
    <dbReference type="NCBI Taxonomy" id="2851599"/>
    <lineage>
        <taxon>Bacteria</taxon>
        <taxon>Pseudomonadati</taxon>
        <taxon>Bacteroidota</taxon>
        <taxon>Chitinophagia</taxon>
        <taxon>Chitinophagales</taxon>
        <taxon>Chitinophagaceae</taxon>
        <taxon>Pinibacter</taxon>
    </lineage>
</organism>
<dbReference type="SMART" id="SM00825">
    <property type="entry name" value="PKS_KS"/>
    <property type="match status" value="1"/>
</dbReference>
<dbReference type="GO" id="GO:0005829">
    <property type="term" value="C:cytosol"/>
    <property type="evidence" value="ECO:0007669"/>
    <property type="project" value="TreeGrafter"/>
</dbReference>
<dbReference type="InterPro" id="IPR020615">
    <property type="entry name" value="Thiolase_acyl_enz_int_AS"/>
</dbReference>
<accession>A0A9E2S7J8</accession>
<protein>
    <submittedName>
        <fullName evidence="5">Beta-ketoacyl synthase</fullName>
    </submittedName>
</protein>
<name>A0A9E2S7J8_9BACT</name>
<dbReference type="PROSITE" id="PS00098">
    <property type="entry name" value="THIOLASE_1"/>
    <property type="match status" value="1"/>
</dbReference>
<evidence type="ECO:0000256" key="1">
    <source>
        <dbReference type="ARBA" id="ARBA00008467"/>
    </source>
</evidence>
<comment type="caution">
    <text evidence="5">The sequence shown here is derived from an EMBL/GenBank/DDBJ whole genome shotgun (WGS) entry which is preliminary data.</text>
</comment>
<dbReference type="Proteomes" id="UP000812270">
    <property type="component" value="Unassembled WGS sequence"/>
</dbReference>